<feature type="domain" description="Aldehyde dehydrogenase" evidence="5">
    <location>
        <begin position="24"/>
        <end position="482"/>
    </location>
</feature>
<accession>A0A556R9Q8</accession>
<dbReference type="InterPro" id="IPR016163">
    <property type="entry name" value="Ald_DH_C"/>
</dbReference>
<feature type="active site" evidence="3">
    <location>
        <position position="260"/>
    </location>
</feature>
<dbReference type="InterPro" id="IPR016161">
    <property type="entry name" value="Ald_DH/histidinol_DH"/>
</dbReference>
<dbReference type="GO" id="GO:0009450">
    <property type="term" value="P:gamma-aminobutyric acid catabolic process"/>
    <property type="evidence" value="ECO:0007669"/>
    <property type="project" value="TreeGrafter"/>
</dbReference>
<evidence type="ECO:0000256" key="1">
    <source>
        <dbReference type="ARBA" id="ARBA00009986"/>
    </source>
</evidence>
<dbReference type="InterPro" id="IPR015590">
    <property type="entry name" value="Aldehyde_DH_dom"/>
</dbReference>
<dbReference type="FunFam" id="3.40.605.10:FF:000007">
    <property type="entry name" value="NAD/NADP-dependent betaine aldehyde dehydrogenase"/>
    <property type="match status" value="1"/>
</dbReference>
<dbReference type="Gene3D" id="3.40.309.10">
    <property type="entry name" value="Aldehyde Dehydrogenase, Chain A, domain 2"/>
    <property type="match status" value="1"/>
</dbReference>
<dbReference type="FunFam" id="3.40.309.10:FF:000004">
    <property type="entry name" value="Succinate-semialdehyde dehydrogenase I"/>
    <property type="match status" value="1"/>
</dbReference>
<protein>
    <submittedName>
        <fullName evidence="6">NAD-dependent succinate-semialdehyde dehydrogenase</fullName>
    </submittedName>
</protein>
<dbReference type="CDD" id="cd07103">
    <property type="entry name" value="ALDH_F5_SSADH_GabD"/>
    <property type="match status" value="1"/>
</dbReference>
<comment type="caution">
    <text evidence="6">The sequence shown here is derived from an EMBL/GenBank/DDBJ whole genome shotgun (WGS) entry which is preliminary data.</text>
</comment>
<sequence length="487" mass="52728">MKWTKKIDTVLPEASNTLFINGQWRKSRTGRTFAVDNPSTGERLFELADAGAEDAIDALDAASSSAEGWAASTPVERRNLLDNSYEAVMDNKKLFAELMTKEMGKTYQEALGEVDYGAGFLKWFAEEAMRSYGRTFHLPDGRKGLVTHDPVGPCYLVTPWNFPLAMATRKIGPALAAGDTMIVKPAGLTPLTTLAMVEVLRQAGVPDGVVNVITSEHSPEISDALFADGRLRKISFTGSTTVGKTLMKQAADQVLRTSMELGGNAPFLVFDDADIDQAVQGVMMAKFRNNGQACTSANRIFVQDGIADEFVNKLQRAVSALKVGDGMDPSTDIGPLINKKAVDRMERIVKDAVDAGADLLAGGHRSDLGKCFFQPTLLDHVPRECEVFREEIFGPVLPISRFSSDEEGMKAANNTIYGLAAYAYTRSIKRSEWVQGHAQAGVLAINSSVLSDASVPFGGVKQSGMGREGGSEGIYEYLTTKYTLLIP</sequence>
<dbReference type="GO" id="GO:0004777">
    <property type="term" value="F:succinate-semialdehyde dehydrogenase (NAD+) activity"/>
    <property type="evidence" value="ECO:0007669"/>
    <property type="project" value="TreeGrafter"/>
</dbReference>
<evidence type="ECO:0000313" key="7">
    <source>
        <dbReference type="Proteomes" id="UP000317536"/>
    </source>
</evidence>
<dbReference type="Gene3D" id="3.40.605.10">
    <property type="entry name" value="Aldehyde Dehydrogenase, Chain A, domain 1"/>
    <property type="match status" value="1"/>
</dbReference>
<evidence type="ECO:0000256" key="3">
    <source>
        <dbReference type="PROSITE-ProRule" id="PRU10007"/>
    </source>
</evidence>
<evidence type="ECO:0000259" key="5">
    <source>
        <dbReference type="Pfam" id="PF00171"/>
    </source>
</evidence>
<gene>
    <name evidence="6" type="ORF">FPK29_04490</name>
</gene>
<dbReference type="InterPro" id="IPR050740">
    <property type="entry name" value="Aldehyde_DH_Superfamily"/>
</dbReference>
<evidence type="ECO:0000313" key="6">
    <source>
        <dbReference type="EMBL" id="TSJ85625.1"/>
    </source>
</evidence>
<dbReference type="PANTHER" id="PTHR43353:SF5">
    <property type="entry name" value="SUCCINATE-SEMIALDEHYDE DEHYDROGENASE, MITOCHONDRIAL"/>
    <property type="match status" value="1"/>
</dbReference>
<dbReference type="InterPro" id="IPR016162">
    <property type="entry name" value="Ald_DH_N"/>
</dbReference>
<dbReference type="EMBL" id="VMHJ01000002">
    <property type="protein sequence ID" value="TSJ85625.1"/>
    <property type="molecule type" value="Genomic_DNA"/>
</dbReference>
<dbReference type="PANTHER" id="PTHR43353">
    <property type="entry name" value="SUCCINATE-SEMIALDEHYDE DEHYDROGENASE, MITOCHONDRIAL"/>
    <property type="match status" value="1"/>
</dbReference>
<comment type="similarity">
    <text evidence="1 4">Belongs to the aldehyde dehydrogenase family.</text>
</comment>
<proteinExistence type="inferred from homology"/>
<dbReference type="Proteomes" id="UP000317536">
    <property type="component" value="Unassembled WGS sequence"/>
</dbReference>
<evidence type="ECO:0000256" key="4">
    <source>
        <dbReference type="RuleBase" id="RU003345"/>
    </source>
</evidence>
<keyword evidence="2 4" id="KW-0560">Oxidoreductase</keyword>
<dbReference type="PROSITE" id="PS00687">
    <property type="entry name" value="ALDEHYDE_DEHYDR_GLU"/>
    <property type="match status" value="1"/>
</dbReference>
<evidence type="ECO:0000256" key="2">
    <source>
        <dbReference type="ARBA" id="ARBA00023002"/>
    </source>
</evidence>
<dbReference type="SUPFAM" id="SSF53720">
    <property type="entry name" value="ALDH-like"/>
    <property type="match status" value="1"/>
</dbReference>
<dbReference type="Pfam" id="PF00171">
    <property type="entry name" value="Aldedh"/>
    <property type="match status" value="1"/>
</dbReference>
<name>A0A556R9Q8_9BIFI</name>
<organism evidence="6 7">
    <name type="scientific">Bifidobacterium asteroides</name>
    <dbReference type="NCBI Taxonomy" id="1684"/>
    <lineage>
        <taxon>Bacteria</taxon>
        <taxon>Bacillati</taxon>
        <taxon>Actinomycetota</taxon>
        <taxon>Actinomycetes</taxon>
        <taxon>Bifidobacteriales</taxon>
        <taxon>Bifidobacteriaceae</taxon>
        <taxon>Bifidobacterium</taxon>
    </lineage>
</organism>
<dbReference type="InterPro" id="IPR029510">
    <property type="entry name" value="Ald_DH_CS_GLU"/>
</dbReference>
<dbReference type="AlphaFoldDB" id="A0A556R9Q8"/>
<reference evidence="6 7" key="1">
    <citation type="submission" date="2019-07" db="EMBL/GenBank/DDBJ databases">
        <title>Bifidobacterium asteroides genomes.</title>
        <authorList>
            <person name="Zheng H."/>
        </authorList>
    </citation>
    <scope>NUCLEOTIDE SEQUENCE [LARGE SCALE GENOMIC DNA]</scope>
    <source>
        <strain evidence="6 7">W8111</strain>
    </source>
</reference>